<reference evidence="11" key="1">
    <citation type="submission" date="2022-05" db="EMBL/GenBank/DDBJ databases">
        <title>Comparative Genomics of Spacecraft Associated Microbes.</title>
        <authorList>
            <person name="Tran M.T."/>
            <person name="Wright A."/>
            <person name="Seuylemezian A."/>
            <person name="Eisen J."/>
            <person name="Coil D."/>
        </authorList>
    </citation>
    <scope>NUCLEOTIDE SEQUENCE</scope>
    <source>
        <strain evidence="11">214.1.1</strain>
    </source>
</reference>
<keyword evidence="5 9" id="KW-0627">Porphyrin biosynthesis</keyword>
<comment type="similarity">
    <text evidence="2 9">Belongs to the uroporphyrinogen-III synthase family.</text>
</comment>
<evidence type="ECO:0000256" key="1">
    <source>
        <dbReference type="ARBA" id="ARBA00004772"/>
    </source>
</evidence>
<dbReference type="Proteomes" id="UP001139179">
    <property type="component" value="Unassembled WGS sequence"/>
</dbReference>
<dbReference type="SUPFAM" id="SSF69618">
    <property type="entry name" value="HemD-like"/>
    <property type="match status" value="1"/>
</dbReference>
<comment type="function">
    <text evidence="6 9">Catalyzes cyclization of the linear tetrapyrrole, hydroxymethylbilane, to the macrocyclic uroporphyrinogen III.</text>
</comment>
<dbReference type="Pfam" id="PF02602">
    <property type="entry name" value="HEM4"/>
    <property type="match status" value="1"/>
</dbReference>
<dbReference type="InterPro" id="IPR036108">
    <property type="entry name" value="4pyrrol_syn_uPrphyn_synt_sf"/>
</dbReference>
<evidence type="ECO:0000256" key="4">
    <source>
        <dbReference type="ARBA" id="ARBA00023239"/>
    </source>
</evidence>
<dbReference type="EMBL" id="JAMBOL010000012">
    <property type="protein sequence ID" value="MCM3715081.1"/>
    <property type="molecule type" value="Genomic_DNA"/>
</dbReference>
<dbReference type="PANTHER" id="PTHR38042">
    <property type="entry name" value="UROPORPHYRINOGEN-III SYNTHASE, CHLOROPLASTIC"/>
    <property type="match status" value="1"/>
</dbReference>
<evidence type="ECO:0000256" key="5">
    <source>
        <dbReference type="ARBA" id="ARBA00023244"/>
    </source>
</evidence>
<accession>A0A9X2DR00</accession>
<evidence type="ECO:0000256" key="3">
    <source>
        <dbReference type="ARBA" id="ARBA00013109"/>
    </source>
</evidence>
<comment type="pathway">
    <text evidence="1 9">Porphyrin-containing compound metabolism; protoporphyrin-IX biosynthesis; coproporphyrinogen-III from 5-aminolevulinate: step 3/4.</text>
</comment>
<dbReference type="RefSeq" id="WP_251223845.1">
    <property type="nucleotide sequence ID" value="NZ_JAMBOL010000012.1"/>
</dbReference>
<dbReference type="GO" id="GO:0006782">
    <property type="term" value="P:protoporphyrinogen IX biosynthetic process"/>
    <property type="evidence" value="ECO:0007669"/>
    <property type="project" value="UniProtKB-UniRule"/>
</dbReference>
<dbReference type="InterPro" id="IPR003754">
    <property type="entry name" value="4pyrrol_synth_uPrphyn_synth"/>
</dbReference>
<evidence type="ECO:0000259" key="10">
    <source>
        <dbReference type="Pfam" id="PF02602"/>
    </source>
</evidence>
<dbReference type="PANTHER" id="PTHR38042:SF1">
    <property type="entry name" value="UROPORPHYRINOGEN-III SYNTHASE, CHLOROPLASTIC"/>
    <property type="match status" value="1"/>
</dbReference>
<evidence type="ECO:0000256" key="2">
    <source>
        <dbReference type="ARBA" id="ARBA00008133"/>
    </source>
</evidence>
<dbReference type="GO" id="GO:0004852">
    <property type="term" value="F:uroporphyrinogen-III synthase activity"/>
    <property type="evidence" value="ECO:0007669"/>
    <property type="project" value="UniProtKB-UniRule"/>
</dbReference>
<dbReference type="AlphaFoldDB" id="A0A9X2DR00"/>
<evidence type="ECO:0000256" key="6">
    <source>
        <dbReference type="ARBA" id="ARBA00037589"/>
    </source>
</evidence>
<dbReference type="EC" id="4.2.1.75" evidence="3 9"/>
<evidence type="ECO:0000313" key="12">
    <source>
        <dbReference type="Proteomes" id="UP001139179"/>
    </source>
</evidence>
<dbReference type="GO" id="GO:0006780">
    <property type="term" value="P:uroporphyrinogen III biosynthetic process"/>
    <property type="evidence" value="ECO:0007669"/>
    <property type="project" value="UniProtKB-UniRule"/>
</dbReference>
<evidence type="ECO:0000256" key="9">
    <source>
        <dbReference type="RuleBase" id="RU366031"/>
    </source>
</evidence>
<evidence type="ECO:0000256" key="8">
    <source>
        <dbReference type="ARBA" id="ARBA00048617"/>
    </source>
</evidence>
<organism evidence="11 12">
    <name type="scientific">Halalkalibacter oceani</name>
    <dbReference type="NCBI Taxonomy" id="1653776"/>
    <lineage>
        <taxon>Bacteria</taxon>
        <taxon>Bacillati</taxon>
        <taxon>Bacillota</taxon>
        <taxon>Bacilli</taxon>
        <taxon>Bacillales</taxon>
        <taxon>Bacillaceae</taxon>
        <taxon>Halalkalibacter</taxon>
    </lineage>
</organism>
<protein>
    <recommendedName>
        <fullName evidence="7 9">Uroporphyrinogen-III synthase</fullName>
        <ecNumber evidence="3 9">4.2.1.75</ecNumber>
    </recommendedName>
</protein>
<evidence type="ECO:0000313" key="11">
    <source>
        <dbReference type="EMBL" id="MCM3715081.1"/>
    </source>
</evidence>
<comment type="caution">
    <text evidence="11">The sequence shown here is derived from an EMBL/GenBank/DDBJ whole genome shotgun (WGS) entry which is preliminary data.</text>
</comment>
<dbReference type="CDD" id="cd06578">
    <property type="entry name" value="HemD"/>
    <property type="match status" value="1"/>
</dbReference>
<keyword evidence="12" id="KW-1185">Reference proteome</keyword>
<feature type="domain" description="Tetrapyrrole biosynthesis uroporphyrinogen III synthase" evidence="10">
    <location>
        <begin position="22"/>
        <end position="251"/>
    </location>
</feature>
<dbReference type="Gene3D" id="3.40.50.10090">
    <property type="match status" value="2"/>
</dbReference>
<sequence>MTELPLAGKRILVTRAKEQAEALSALIRRHGGTAIEVPLIAFQAPADGARSEAVLKQLDSYKWLVFTSANGVRFFFERLRELRLTGQSLPVNIAAVGAKTEAALSRYGLRADLIPESFVAEGLLEALSPKVERGDRLLLARGNLGRSLLPNELTKLGVQVEELIVYETVCPPSAKAELRAALQHTTLDYVTFTSSSTVSHYAELLKELEAEGVTASAKIACIGPIAARTARHYRLSVDLMPAKYTIEALVEQLVLHTKGEKEND</sequence>
<evidence type="ECO:0000256" key="7">
    <source>
        <dbReference type="ARBA" id="ARBA00040167"/>
    </source>
</evidence>
<dbReference type="InterPro" id="IPR039793">
    <property type="entry name" value="UROS/Hem4"/>
</dbReference>
<gene>
    <name evidence="11" type="ORF">M3202_13415</name>
</gene>
<keyword evidence="4 9" id="KW-0456">Lyase</keyword>
<name>A0A9X2DR00_9BACI</name>
<comment type="catalytic activity">
    <reaction evidence="8 9">
        <text>hydroxymethylbilane = uroporphyrinogen III + H2O</text>
        <dbReference type="Rhea" id="RHEA:18965"/>
        <dbReference type="ChEBI" id="CHEBI:15377"/>
        <dbReference type="ChEBI" id="CHEBI:57308"/>
        <dbReference type="ChEBI" id="CHEBI:57845"/>
        <dbReference type="EC" id="4.2.1.75"/>
    </reaction>
</comment>
<proteinExistence type="inferred from homology"/>